<evidence type="ECO:0000256" key="1">
    <source>
        <dbReference type="SAM" id="MobiDB-lite"/>
    </source>
</evidence>
<proteinExistence type="predicted"/>
<organism evidence="2 3">
    <name type="scientific">Ustilaginoidea virens</name>
    <name type="common">Rice false smut fungus</name>
    <name type="synonym">Villosiclava virens</name>
    <dbReference type="NCBI Taxonomy" id="1159556"/>
    <lineage>
        <taxon>Eukaryota</taxon>
        <taxon>Fungi</taxon>
        <taxon>Dikarya</taxon>
        <taxon>Ascomycota</taxon>
        <taxon>Pezizomycotina</taxon>
        <taxon>Sordariomycetes</taxon>
        <taxon>Hypocreomycetidae</taxon>
        <taxon>Hypocreales</taxon>
        <taxon>Clavicipitaceae</taxon>
        <taxon>Ustilaginoidea</taxon>
    </lineage>
</organism>
<sequence>MSAGMATFAGKEKNKTARHDRDPRGLIGIPAGKPSQGLCIVLAYPKGLGPRPKWRHRPNGTSLEQLASLWSTSPRRLGAVSSGNNVTPRRFVRQPE</sequence>
<evidence type="ECO:0000313" key="3">
    <source>
        <dbReference type="Proteomes" id="UP000027002"/>
    </source>
</evidence>
<dbReference type="AlphaFoldDB" id="A0A8E5HME9"/>
<dbReference type="GeneID" id="66063135"/>
<name>A0A8E5HME9_USTVR</name>
<feature type="region of interest" description="Disordered" evidence="1">
    <location>
        <begin position="1"/>
        <end position="30"/>
    </location>
</feature>
<accession>A0A8E5HME9</accession>
<dbReference type="Proteomes" id="UP000027002">
    <property type="component" value="Chromosome 2"/>
</dbReference>
<gene>
    <name evidence="2" type="ORF">UV8b_02357</name>
</gene>
<feature type="compositionally biased region" description="Basic and acidic residues" evidence="1">
    <location>
        <begin position="10"/>
        <end position="24"/>
    </location>
</feature>
<reference evidence="2" key="1">
    <citation type="submission" date="2020-03" db="EMBL/GenBank/DDBJ databases">
        <title>A mixture of massive structural variations and highly conserved coding sequences in Ustilaginoidea virens genome.</title>
        <authorList>
            <person name="Zhang K."/>
            <person name="Zhao Z."/>
            <person name="Zhang Z."/>
            <person name="Li Y."/>
            <person name="Hsiang T."/>
            <person name="Sun W."/>
        </authorList>
    </citation>
    <scope>NUCLEOTIDE SEQUENCE</scope>
    <source>
        <strain evidence="2">UV-8b</strain>
    </source>
</reference>
<keyword evidence="3" id="KW-1185">Reference proteome</keyword>
<feature type="region of interest" description="Disordered" evidence="1">
    <location>
        <begin position="75"/>
        <end position="96"/>
    </location>
</feature>
<dbReference type="RefSeq" id="XP_042995789.1">
    <property type="nucleotide sequence ID" value="XM_043139855.1"/>
</dbReference>
<dbReference type="KEGG" id="uvi:66063135"/>
<protein>
    <submittedName>
        <fullName evidence="2">Uncharacterized protein</fullName>
    </submittedName>
</protein>
<dbReference type="EMBL" id="CP072754">
    <property type="protein sequence ID" value="QUC18116.1"/>
    <property type="molecule type" value="Genomic_DNA"/>
</dbReference>
<evidence type="ECO:0000313" key="2">
    <source>
        <dbReference type="EMBL" id="QUC18116.1"/>
    </source>
</evidence>